<dbReference type="KEGG" id="som:SOMG_02957"/>
<accession>A0AAE9WDY2</accession>
<dbReference type="AlphaFoldDB" id="A0AAE9WDY2"/>
<dbReference type="InterPro" id="IPR007741">
    <property type="entry name" value="Ribosomal_mL43/mS25/NADH_DH"/>
</dbReference>
<dbReference type="GO" id="GO:0003735">
    <property type="term" value="F:structural constituent of ribosome"/>
    <property type="evidence" value="ECO:0007669"/>
    <property type="project" value="InterPro"/>
</dbReference>
<dbReference type="InterPro" id="IPR040049">
    <property type="entry name" value="Ribosomal_mS25/mL61"/>
</dbReference>
<feature type="domain" description="Ribosomal protein/NADH dehydrogenase" evidence="5">
    <location>
        <begin position="38"/>
        <end position="114"/>
    </location>
</feature>
<dbReference type="Proteomes" id="UP001212411">
    <property type="component" value="Chromosome 2"/>
</dbReference>
<dbReference type="PANTHER" id="PTHR13274:SF2">
    <property type="entry name" value="SMALL RIBOSOMAL SUBUNIT PROTEIN MS25"/>
    <property type="match status" value="1"/>
</dbReference>
<reference evidence="6 7" key="1">
    <citation type="journal article" date="2023" name="G3 (Bethesda)">
        <title>A high-quality reference genome for the fission yeast Schizosaccharomyces osmophilus.</title>
        <authorList>
            <person name="Jia G.S."/>
            <person name="Zhang W.C."/>
            <person name="Liang Y."/>
            <person name="Liu X.H."/>
            <person name="Rhind N."/>
            <person name="Pidoux A."/>
            <person name="Brysch-Herzberg M."/>
            <person name="Du L.L."/>
        </authorList>
    </citation>
    <scope>NUCLEOTIDE SEQUENCE [LARGE SCALE GENOMIC DNA]</scope>
    <source>
        <strain evidence="6 7">CBS 15793</strain>
    </source>
</reference>
<dbReference type="GO" id="GO:0005739">
    <property type="term" value="C:mitochondrion"/>
    <property type="evidence" value="ECO:0007669"/>
    <property type="project" value="UniProtKB-SubCell"/>
</dbReference>
<evidence type="ECO:0000313" key="6">
    <source>
        <dbReference type="EMBL" id="WBW74489.1"/>
    </source>
</evidence>
<dbReference type="GO" id="GO:1990904">
    <property type="term" value="C:ribonucleoprotein complex"/>
    <property type="evidence" value="ECO:0007669"/>
    <property type="project" value="UniProtKB-KW"/>
</dbReference>
<proteinExistence type="predicted"/>
<evidence type="ECO:0000256" key="3">
    <source>
        <dbReference type="ARBA" id="ARBA00023128"/>
    </source>
</evidence>
<sequence length="129" mass="14622">MPKSFTKIKAVLDNVRAGQLAIPLPKNVVEVRVQYSLNNKNGHMGARKFVKEYLPSLKYHNEHIKFNIEHKLPNEKAPTFSIHTSEGPLFSYGMKLKHSETISNDLKAELLKASQSKPEEAFEGKEATF</sequence>
<evidence type="ECO:0000259" key="5">
    <source>
        <dbReference type="SMART" id="SM00916"/>
    </source>
</evidence>
<name>A0AAE9WDY2_9SCHI</name>
<evidence type="ECO:0000256" key="2">
    <source>
        <dbReference type="ARBA" id="ARBA00022980"/>
    </source>
</evidence>
<dbReference type="GeneID" id="80876437"/>
<organism evidence="6 7">
    <name type="scientific">Schizosaccharomyces osmophilus</name>
    <dbReference type="NCBI Taxonomy" id="2545709"/>
    <lineage>
        <taxon>Eukaryota</taxon>
        <taxon>Fungi</taxon>
        <taxon>Dikarya</taxon>
        <taxon>Ascomycota</taxon>
        <taxon>Taphrinomycotina</taxon>
        <taxon>Schizosaccharomycetes</taxon>
        <taxon>Schizosaccharomycetales</taxon>
        <taxon>Schizosaccharomycetaceae</taxon>
        <taxon>Schizosaccharomyces</taxon>
    </lineage>
</organism>
<dbReference type="EMBL" id="CP115612">
    <property type="protein sequence ID" value="WBW74489.1"/>
    <property type="molecule type" value="Genomic_DNA"/>
</dbReference>
<dbReference type="GO" id="GO:0005840">
    <property type="term" value="C:ribosome"/>
    <property type="evidence" value="ECO:0007669"/>
    <property type="project" value="UniProtKB-KW"/>
</dbReference>
<dbReference type="SMART" id="SM00916">
    <property type="entry name" value="L51_S25_CI-B8"/>
    <property type="match status" value="1"/>
</dbReference>
<gene>
    <name evidence="6" type="primary">mrp49</name>
    <name evidence="6" type="ORF">SOMG_02957</name>
</gene>
<dbReference type="RefSeq" id="XP_056038732.1">
    <property type="nucleotide sequence ID" value="XM_056181748.1"/>
</dbReference>
<protein>
    <submittedName>
        <fullName evidence="6">Mitochondrial ribosomal protein subunit Mrp49</fullName>
    </submittedName>
</protein>
<keyword evidence="7" id="KW-1185">Reference proteome</keyword>
<evidence type="ECO:0000256" key="1">
    <source>
        <dbReference type="ARBA" id="ARBA00004173"/>
    </source>
</evidence>
<keyword evidence="3" id="KW-0496">Mitochondrion</keyword>
<comment type="subcellular location">
    <subcellularLocation>
        <location evidence="1">Mitochondrion</location>
    </subcellularLocation>
</comment>
<evidence type="ECO:0000313" key="7">
    <source>
        <dbReference type="Proteomes" id="UP001212411"/>
    </source>
</evidence>
<evidence type="ECO:0000256" key="4">
    <source>
        <dbReference type="ARBA" id="ARBA00023274"/>
    </source>
</evidence>
<dbReference type="PANTHER" id="PTHR13274">
    <property type="entry name" value="MITOCHONDRIAL RIBOSOMAL PROTEIN S25"/>
    <property type="match status" value="1"/>
</dbReference>
<keyword evidence="2 6" id="KW-0689">Ribosomal protein</keyword>
<keyword evidence="4" id="KW-0687">Ribonucleoprotein</keyword>